<evidence type="ECO:0000313" key="8">
    <source>
        <dbReference type="EMBL" id="EAR92262.1"/>
    </source>
</evidence>
<evidence type="ECO:0000256" key="2">
    <source>
        <dbReference type="ARBA" id="ARBA00007337"/>
    </source>
</evidence>
<keyword evidence="9" id="KW-1185">Reference proteome</keyword>
<comment type="similarity">
    <text evidence="2 6">Belongs to the eukaryotic ribosomal protein eL8 family.</text>
</comment>
<name>Q235L8_TETTS</name>
<comment type="function">
    <text evidence="6">Common component of the spliceosome and rRNA processing machinery.</text>
</comment>
<dbReference type="KEGG" id="tet:TTHERM_01053100"/>
<dbReference type="InterPro" id="IPR004037">
    <property type="entry name" value="Ribosomal_eL8-like_CS"/>
</dbReference>
<dbReference type="PRINTS" id="PR00883">
    <property type="entry name" value="NUCLEARHMG"/>
</dbReference>
<keyword evidence="3 6" id="KW-0694">RNA-binding</keyword>
<evidence type="ECO:0000256" key="1">
    <source>
        <dbReference type="ARBA" id="ARBA00004604"/>
    </source>
</evidence>
<evidence type="ECO:0000259" key="7">
    <source>
        <dbReference type="Pfam" id="PF01248"/>
    </source>
</evidence>
<dbReference type="SUPFAM" id="SSF55315">
    <property type="entry name" value="L30e-like"/>
    <property type="match status" value="1"/>
</dbReference>
<protein>
    <recommendedName>
        <fullName evidence="6">H/ACA ribonucleoprotein complex subunit 2</fullName>
    </recommendedName>
    <alternativeName>
        <fullName evidence="6">Nucleolar protein family A member 2</fullName>
    </alternativeName>
</protein>
<dbReference type="InterPro" id="IPR004038">
    <property type="entry name" value="Ribosomal_eL8/eL30/eS12/Gad45"/>
</dbReference>
<proteinExistence type="inferred from homology"/>
<dbReference type="InterPro" id="IPR029064">
    <property type="entry name" value="Ribosomal_eL30-like_sf"/>
</dbReference>
<dbReference type="eggNOG" id="KOG3167">
    <property type="taxonomic scope" value="Eukaryota"/>
</dbReference>
<keyword evidence="4 6" id="KW-0539">Nucleus</keyword>
<dbReference type="AlphaFoldDB" id="Q235L8"/>
<dbReference type="EMBL" id="GG662759">
    <property type="protein sequence ID" value="EAR92262.1"/>
    <property type="molecule type" value="Genomic_DNA"/>
</dbReference>
<dbReference type="Pfam" id="PF01248">
    <property type="entry name" value="Ribosomal_L7Ae"/>
    <property type="match status" value="1"/>
</dbReference>
<accession>Q235L8</accession>
<dbReference type="GO" id="GO:0031120">
    <property type="term" value="P:snRNA pseudouridine synthesis"/>
    <property type="evidence" value="ECO:0007669"/>
    <property type="project" value="UniProtKB-UniRule"/>
</dbReference>
<dbReference type="OrthoDB" id="1924699at2759"/>
<comment type="subcellular location">
    <subcellularLocation>
        <location evidence="1 6">Nucleus</location>
        <location evidence="1 6">Nucleolus</location>
    </subcellularLocation>
</comment>
<dbReference type="STRING" id="312017.Q235L8"/>
<evidence type="ECO:0000256" key="6">
    <source>
        <dbReference type="RuleBase" id="RU366039"/>
    </source>
</evidence>
<organism evidence="8 9">
    <name type="scientific">Tetrahymena thermophila (strain SB210)</name>
    <dbReference type="NCBI Taxonomy" id="312017"/>
    <lineage>
        <taxon>Eukaryota</taxon>
        <taxon>Sar</taxon>
        <taxon>Alveolata</taxon>
        <taxon>Ciliophora</taxon>
        <taxon>Intramacronucleata</taxon>
        <taxon>Oligohymenophorea</taxon>
        <taxon>Hymenostomatida</taxon>
        <taxon>Tetrahymenina</taxon>
        <taxon>Tetrahymenidae</taxon>
        <taxon>Tetrahymena</taxon>
    </lineage>
</organism>
<evidence type="ECO:0000256" key="3">
    <source>
        <dbReference type="ARBA" id="ARBA00022884"/>
    </source>
</evidence>
<reference evidence="9" key="1">
    <citation type="journal article" date="2006" name="PLoS Biol.">
        <title>Macronuclear genome sequence of the ciliate Tetrahymena thermophila, a model eukaryote.</title>
        <authorList>
            <person name="Eisen J.A."/>
            <person name="Coyne R.S."/>
            <person name="Wu M."/>
            <person name="Wu D."/>
            <person name="Thiagarajan M."/>
            <person name="Wortman J.R."/>
            <person name="Badger J.H."/>
            <person name="Ren Q."/>
            <person name="Amedeo P."/>
            <person name="Jones K.M."/>
            <person name="Tallon L.J."/>
            <person name="Delcher A.L."/>
            <person name="Salzberg S.L."/>
            <person name="Silva J.C."/>
            <person name="Haas B.J."/>
            <person name="Majoros W.H."/>
            <person name="Farzad M."/>
            <person name="Carlton J.M."/>
            <person name="Smith R.K. Jr."/>
            <person name="Garg J."/>
            <person name="Pearlman R.E."/>
            <person name="Karrer K.M."/>
            <person name="Sun L."/>
            <person name="Manning G."/>
            <person name="Elde N.C."/>
            <person name="Turkewitz A.P."/>
            <person name="Asai D.J."/>
            <person name="Wilkes D.E."/>
            <person name="Wang Y."/>
            <person name="Cai H."/>
            <person name="Collins K."/>
            <person name="Stewart B.A."/>
            <person name="Lee S.R."/>
            <person name="Wilamowska K."/>
            <person name="Weinberg Z."/>
            <person name="Ruzzo W.L."/>
            <person name="Wloga D."/>
            <person name="Gaertig J."/>
            <person name="Frankel J."/>
            <person name="Tsao C.-C."/>
            <person name="Gorovsky M.A."/>
            <person name="Keeling P.J."/>
            <person name="Waller R.F."/>
            <person name="Patron N.J."/>
            <person name="Cherry J.M."/>
            <person name="Stover N.A."/>
            <person name="Krieger C.J."/>
            <person name="del Toro C."/>
            <person name="Ryder H.F."/>
            <person name="Williamson S.C."/>
            <person name="Barbeau R.A."/>
            <person name="Hamilton E.P."/>
            <person name="Orias E."/>
        </authorList>
    </citation>
    <scope>NUCLEOTIDE SEQUENCE [LARGE SCALE GENOMIC DNA]</scope>
    <source>
        <strain evidence="9">SB210</strain>
    </source>
</reference>
<sequence>MSDTEGVQQETQLYVSPIANPIAPAKLEKKILKLTKKQVKTKNIKRGVKEVVKAIRKGATGVCIMAADISPPDVLSHIPVICESKDIPYAFVKSRMELGTAAETKKPTSVVLLTAPENAKTLKKYNSIHEKVKSINPYF</sequence>
<dbReference type="InterPro" id="IPR002415">
    <property type="entry name" value="H/ACA_rnp_Nhp2-like"/>
</dbReference>
<comment type="function">
    <text evidence="6">Required for ribosome biogenesis. Part of a complex which catalyzes pseudouridylation of rRNA. This involves the isomerization of uridine such that the ribose is subsequently attached to C5, instead of the normal N1. Pseudouridine ('psi') residues may serve to stabilize the conformation of rRNAs.</text>
</comment>
<dbReference type="HOGENOM" id="CLU_084513_1_1_1"/>
<dbReference type="Proteomes" id="UP000009168">
    <property type="component" value="Unassembled WGS sequence"/>
</dbReference>
<keyword evidence="8" id="KW-0689">Ribosomal protein</keyword>
<dbReference type="GO" id="GO:0003723">
    <property type="term" value="F:RNA binding"/>
    <property type="evidence" value="ECO:0007669"/>
    <property type="project" value="UniProtKB-UniRule"/>
</dbReference>
<dbReference type="InterPro" id="IPR050257">
    <property type="entry name" value="eL8/uL1-like"/>
</dbReference>
<dbReference type="GeneID" id="7835652"/>
<dbReference type="GO" id="GO:0000398">
    <property type="term" value="P:mRNA splicing, via spliceosome"/>
    <property type="evidence" value="ECO:0007669"/>
    <property type="project" value="UniProtKB-UniRule"/>
</dbReference>
<dbReference type="GO" id="GO:0005840">
    <property type="term" value="C:ribosome"/>
    <property type="evidence" value="ECO:0007669"/>
    <property type="project" value="UniProtKB-KW"/>
</dbReference>
<gene>
    <name evidence="8" type="ORF">TTHERM_01053100</name>
</gene>
<dbReference type="InParanoid" id="Q235L8"/>
<dbReference type="GO" id="GO:0031429">
    <property type="term" value="C:box H/ACA snoRNP complex"/>
    <property type="evidence" value="ECO:0007669"/>
    <property type="project" value="UniProtKB-UniRule"/>
</dbReference>
<dbReference type="RefSeq" id="XP_001012507.1">
    <property type="nucleotide sequence ID" value="XM_001012507.1"/>
</dbReference>
<dbReference type="OMA" id="EDNYEAR"/>
<dbReference type="InterPro" id="IPR018492">
    <property type="entry name" value="Ribosomal_eL8/Nhp2"/>
</dbReference>
<evidence type="ECO:0000256" key="5">
    <source>
        <dbReference type="ARBA" id="ARBA00023274"/>
    </source>
</evidence>
<evidence type="ECO:0000256" key="4">
    <source>
        <dbReference type="ARBA" id="ARBA00023242"/>
    </source>
</evidence>
<dbReference type="GO" id="GO:0042254">
    <property type="term" value="P:ribosome biogenesis"/>
    <property type="evidence" value="ECO:0007669"/>
    <property type="project" value="InterPro"/>
</dbReference>
<dbReference type="Gene3D" id="3.30.1330.30">
    <property type="match status" value="1"/>
</dbReference>
<feature type="domain" description="Ribosomal protein eL8/eL30/eS12/Gadd45" evidence="7">
    <location>
        <begin position="30"/>
        <end position="122"/>
    </location>
</feature>
<dbReference type="PRINTS" id="PR00881">
    <property type="entry name" value="L7ARS6FAMILY"/>
</dbReference>
<evidence type="ECO:0000313" key="9">
    <source>
        <dbReference type="Proteomes" id="UP000009168"/>
    </source>
</evidence>
<dbReference type="PANTHER" id="PTHR23105">
    <property type="entry name" value="RIBOSOMAL PROTEIN L7AE FAMILY MEMBER"/>
    <property type="match status" value="1"/>
</dbReference>
<keyword evidence="5 6" id="KW-0687">Ribonucleoprotein</keyword>
<dbReference type="PROSITE" id="PS01082">
    <property type="entry name" value="RIBOSOMAL_L7AE"/>
    <property type="match status" value="1"/>
</dbReference>